<reference evidence="3" key="1">
    <citation type="journal article" date="2019" name="Int. J. Syst. Evol. Microbiol.">
        <title>The Global Catalogue of Microorganisms (GCM) 10K type strain sequencing project: providing services to taxonomists for standard genome sequencing and annotation.</title>
        <authorList>
            <consortium name="The Broad Institute Genomics Platform"/>
            <consortium name="The Broad Institute Genome Sequencing Center for Infectious Disease"/>
            <person name="Wu L."/>
            <person name="Ma J."/>
        </authorList>
    </citation>
    <scope>NUCLEOTIDE SEQUENCE [LARGE SCALE GENOMIC DNA]</scope>
    <source>
        <strain evidence="3">KCTC 23984</strain>
    </source>
</reference>
<evidence type="ECO:0000259" key="1">
    <source>
        <dbReference type="Pfam" id="PF13460"/>
    </source>
</evidence>
<evidence type="ECO:0000313" key="2">
    <source>
        <dbReference type="EMBL" id="MFD3000946.1"/>
    </source>
</evidence>
<dbReference type="PANTHER" id="PTHR12126:SF11">
    <property type="entry name" value="NADH DEHYDROGENASE [UBIQUINONE] 1 ALPHA SUBCOMPLEX SUBUNIT 9, MITOCHONDRIAL"/>
    <property type="match status" value="1"/>
</dbReference>
<gene>
    <name evidence="2" type="ORF">ACFS7Z_11275</name>
</gene>
<feature type="domain" description="NAD(P)-binding" evidence="1">
    <location>
        <begin position="8"/>
        <end position="197"/>
    </location>
</feature>
<dbReference type="CDD" id="cd05243">
    <property type="entry name" value="SDR_a5"/>
    <property type="match status" value="1"/>
</dbReference>
<dbReference type="SUPFAM" id="SSF51735">
    <property type="entry name" value="NAD(P)-binding Rossmann-fold domains"/>
    <property type="match status" value="1"/>
</dbReference>
<dbReference type="Pfam" id="PF13460">
    <property type="entry name" value="NAD_binding_10"/>
    <property type="match status" value="1"/>
</dbReference>
<name>A0ABW6BTW2_9BACT</name>
<dbReference type="Gene3D" id="3.40.50.720">
    <property type="entry name" value="NAD(P)-binding Rossmann-like Domain"/>
    <property type="match status" value="1"/>
</dbReference>
<dbReference type="EMBL" id="JBHUOX010000007">
    <property type="protein sequence ID" value="MFD3000946.1"/>
    <property type="molecule type" value="Genomic_DNA"/>
</dbReference>
<accession>A0ABW6BTW2</accession>
<protein>
    <submittedName>
        <fullName evidence="2">SDR family oxidoreductase</fullName>
    </submittedName>
</protein>
<dbReference type="InterPro" id="IPR051207">
    <property type="entry name" value="ComplexI_NDUFA9_subunit"/>
</dbReference>
<dbReference type="InterPro" id="IPR036291">
    <property type="entry name" value="NAD(P)-bd_dom_sf"/>
</dbReference>
<comment type="caution">
    <text evidence="2">The sequence shown here is derived from an EMBL/GenBank/DDBJ whole genome shotgun (WGS) entry which is preliminary data.</text>
</comment>
<evidence type="ECO:0000313" key="3">
    <source>
        <dbReference type="Proteomes" id="UP001597641"/>
    </source>
</evidence>
<dbReference type="RefSeq" id="WP_377484528.1">
    <property type="nucleotide sequence ID" value="NZ_JBHUOX010000007.1"/>
</dbReference>
<proteinExistence type="predicted"/>
<dbReference type="InterPro" id="IPR016040">
    <property type="entry name" value="NAD(P)-bd_dom"/>
</dbReference>
<keyword evidence="3" id="KW-1185">Reference proteome</keyword>
<organism evidence="2 3">
    <name type="scientific">Pontibacter toksunensis</name>
    <dbReference type="NCBI Taxonomy" id="1332631"/>
    <lineage>
        <taxon>Bacteria</taxon>
        <taxon>Pseudomonadati</taxon>
        <taxon>Bacteroidota</taxon>
        <taxon>Cytophagia</taxon>
        <taxon>Cytophagales</taxon>
        <taxon>Hymenobacteraceae</taxon>
        <taxon>Pontibacter</taxon>
    </lineage>
</organism>
<dbReference type="PANTHER" id="PTHR12126">
    <property type="entry name" value="NADH-UBIQUINONE OXIDOREDUCTASE 39 KDA SUBUNIT-RELATED"/>
    <property type="match status" value="1"/>
</dbReference>
<sequence>MRNVLLAGATGHLGQHLLRELQLQGYSVTALARSATKATALSPAPQKVILADATNSEQLKGCCQGVDIVVSALGKSISLGDKSNGSFHDIDYSANFNLLQEAKQAGVQQFIYISAFRAEEHPELAYFKAHAGFSDELQKSGISYSILQPTALFSAFDEVVTMARKGQIGSLGAGDKKTNPIYEGDLAKLAVQHIDTPSAIVPVGGKHFYSRLELVQLACKVAGYTGAIR</sequence>
<dbReference type="Proteomes" id="UP001597641">
    <property type="component" value="Unassembled WGS sequence"/>
</dbReference>